<keyword evidence="1" id="KW-0472">Membrane</keyword>
<keyword evidence="1" id="KW-1133">Transmembrane helix</keyword>
<dbReference type="EMBL" id="CP021330">
    <property type="protein sequence ID" value="AVX03852.1"/>
    <property type="molecule type" value="Genomic_DNA"/>
</dbReference>
<feature type="transmembrane region" description="Helical" evidence="1">
    <location>
        <begin position="6"/>
        <end position="25"/>
    </location>
</feature>
<sequence>MMYVVYAFMGLTVLMMSIFVIVVFSERKHFNEPQIALSRDPVGRQFILAAKTGFWFWKSVLVVVTLLYILGVIG</sequence>
<dbReference type="AlphaFoldDB" id="A0A2R4MCW2"/>
<name>A0A2R4MCW2_9HYPH</name>
<feature type="transmembrane region" description="Helical" evidence="1">
    <location>
        <begin position="46"/>
        <end position="70"/>
    </location>
</feature>
<accession>A0A2R4MCW2</accession>
<dbReference type="STRING" id="1122213.GCA_000423365_01475"/>
<evidence type="ECO:0008006" key="4">
    <source>
        <dbReference type="Google" id="ProtNLM"/>
    </source>
</evidence>
<dbReference type="RefSeq" id="WP_117395342.1">
    <property type="nucleotide sequence ID" value="NZ_CP021330.1"/>
</dbReference>
<organism evidence="2 3">
    <name type="scientific">Maritalea myrionectae</name>
    <dbReference type="NCBI Taxonomy" id="454601"/>
    <lineage>
        <taxon>Bacteria</taxon>
        <taxon>Pseudomonadati</taxon>
        <taxon>Pseudomonadota</taxon>
        <taxon>Alphaproteobacteria</taxon>
        <taxon>Hyphomicrobiales</taxon>
        <taxon>Devosiaceae</taxon>
        <taxon>Maritalea</taxon>
    </lineage>
</organism>
<dbReference type="Proteomes" id="UP000258927">
    <property type="component" value="Chromosome"/>
</dbReference>
<gene>
    <name evidence="2" type="ORF">MXMO3_01321</name>
</gene>
<evidence type="ECO:0000256" key="1">
    <source>
        <dbReference type="SAM" id="Phobius"/>
    </source>
</evidence>
<dbReference type="KEGG" id="mmyr:MXMO3_01321"/>
<protein>
    <recommendedName>
        <fullName evidence="4">Protein-export membrane protein SecG</fullName>
    </recommendedName>
</protein>
<evidence type="ECO:0000313" key="2">
    <source>
        <dbReference type="EMBL" id="AVX03852.1"/>
    </source>
</evidence>
<keyword evidence="3" id="KW-1185">Reference proteome</keyword>
<reference evidence="2 3" key="1">
    <citation type="submission" date="2017-05" db="EMBL/GenBank/DDBJ databases">
        <title>Genome Analysis of Maritalea myrionectae HL2708#5.</title>
        <authorList>
            <consortium name="Cotde Inc.-PKNU"/>
            <person name="Jang D."/>
            <person name="Oh H.-M."/>
        </authorList>
    </citation>
    <scope>NUCLEOTIDE SEQUENCE [LARGE SCALE GENOMIC DNA]</scope>
    <source>
        <strain evidence="2 3">HL2708#5</strain>
    </source>
</reference>
<proteinExistence type="predicted"/>
<keyword evidence="1" id="KW-0812">Transmembrane</keyword>
<evidence type="ECO:0000313" key="3">
    <source>
        <dbReference type="Proteomes" id="UP000258927"/>
    </source>
</evidence>